<reference evidence="1 2" key="1">
    <citation type="journal article" date="2021" name="BMC Genomics">
        <title>Datura genome reveals duplications of psychoactive alkaloid biosynthetic genes and high mutation rate following tissue culture.</title>
        <authorList>
            <person name="Rajewski A."/>
            <person name="Carter-House D."/>
            <person name="Stajich J."/>
            <person name="Litt A."/>
        </authorList>
    </citation>
    <scope>NUCLEOTIDE SEQUENCE [LARGE SCALE GENOMIC DNA]</scope>
    <source>
        <strain evidence="1">AR-01</strain>
    </source>
</reference>
<evidence type="ECO:0000313" key="2">
    <source>
        <dbReference type="Proteomes" id="UP000823775"/>
    </source>
</evidence>
<protein>
    <recommendedName>
        <fullName evidence="3">Secreted protein</fullName>
    </recommendedName>
</protein>
<name>A0ABS8VDN7_DATST</name>
<gene>
    <name evidence="1" type="ORF">HAX54_032487</name>
</gene>
<dbReference type="EMBL" id="JACEIK010004117">
    <property type="protein sequence ID" value="MCD9644305.1"/>
    <property type="molecule type" value="Genomic_DNA"/>
</dbReference>
<dbReference type="Proteomes" id="UP000823775">
    <property type="component" value="Unassembled WGS sequence"/>
</dbReference>
<organism evidence="1 2">
    <name type="scientific">Datura stramonium</name>
    <name type="common">Jimsonweed</name>
    <name type="synonym">Common thornapple</name>
    <dbReference type="NCBI Taxonomy" id="4076"/>
    <lineage>
        <taxon>Eukaryota</taxon>
        <taxon>Viridiplantae</taxon>
        <taxon>Streptophyta</taxon>
        <taxon>Embryophyta</taxon>
        <taxon>Tracheophyta</taxon>
        <taxon>Spermatophyta</taxon>
        <taxon>Magnoliopsida</taxon>
        <taxon>eudicotyledons</taxon>
        <taxon>Gunneridae</taxon>
        <taxon>Pentapetalae</taxon>
        <taxon>asterids</taxon>
        <taxon>lamiids</taxon>
        <taxon>Solanales</taxon>
        <taxon>Solanaceae</taxon>
        <taxon>Solanoideae</taxon>
        <taxon>Datureae</taxon>
        <taxon>Datura</taxon>
    </lineage>
</organism>
<sequence length="102" mass="11303">MILWSFWFRGTAIAVEFLLQRDRGGSQRPTVTNHGDNRQICYSGFLTAIAGPLQQKCDRCCGRRESESAAKLSYFPTAARLLLLRKDRGGGKVTAAVKGLIQ</sequence>
<accession>A0ABS8VDN7</accession>
<keyword evidence="2" id="KW-1185">Reference proteome</keyword>
<evidence type="ECO:0000313" key="1">
    <source>
        <dbReference type="EMBL" id="MCD9644305.1"/>
    </source>
</evidence>
<evidence type="ECO:0008006" key="3">
    <source>
        <dbReference type="Google" id="ProtNLM"/>
    </source>
</evidence>
<proteinExistence type="predicted"/>
<comment type="caution">
    <text evidence="1">The sequence shown here is derived from an EMBL/GenBank/DDBJ whole genome shotgun (WGS) entry which is preliminary data.</text>
</comment>